<dbReference type="STRING" id="1702221.AALO17_26740"/>
<name>A0A140DYT1_9FIRM</name>
<sequence length="187" mass="21510">MINKLRVMHADVISKTVDLISIGQLEAIVRRIREASVVDIIAFDVNAALADYASQYFFQVGKICNVYEDINQQLMLAMYARPQDHVIFILSRSGLSPRVLKTCRQLKANRQYAVAVTGQPGDELNCYCAHVLHALFKDDFREMGDLTFFTSAKFLFDCLINLYCTANYDEVLEKEKRYNDLYIEEPF</sequence>
<feature type="domain" description="SIS" evidence="1">
    <location>
        <begin position="32"/>
        <end position="135"/>
    </location>
</feature>
<dbReference type="Pfam" id="PF01380">
    <property type="entry name" value="SIS"/>
    <property type="match status" value="1"/>
</dbReference>
<dbReference type="PANTHER" id="PTHR30514">
    <property type="entry name" value="GLUCOKINASE"/>
    <property type="match status" value="1"/>
</dbReference>
<dbReference type="SUPFAM" id="SSF53697">
    <property type="entry name" value="SIS domain"/>
    <property type="match status" value="1"/>
</dbReference>
<dbReference type="Proteomes" id="UP000069771">
    <property type="component" value="Chromosome"/>
</dbReference>
<proteinExistence type="predicted"/>
<evidence type="ECO:0000313" key="2">
    <source>
        <dbReference type="EMBL" id="AMK55808.1"/>
    </source>
</evidence>
<reference evidence="2 3" key="1">
    <citation type="journal article" date="2016" name="Gut Pathog.">
        <title>Whole genome sequencing of "Faecalibaculum rodentium" ALO17, isolated from C57BL/6J laboratory mouse feces.</title>
        <authorList>
            <person name="Lim S."/>
            <person name="Chang D.H."/>
            <person name="Ahn S."/>
            <person name="Kim B.C."/>
        </authorList>
    </citation>
    <scope>NUCLEOTIDE SEQUENCE [LARGE SCALE GENOMIC DNA]</scope>
    <source>
        <strain evidence="2 3">Alo17</strain>
    </source>
</reference>
<dbReference type="InterPro" id="IPR047640">
    <property type="entry name" value="RpiR-like"/>
</dbReference>
<organism evidence="2 3">
    <name type="scientific">Faecalibaculum rodentium</name>
    <dbReference type="NCBI Taxonomy" id="1702221"/>
    <lineage>
        <taxon>Bacteria</taxon>
        <taxon>Bacillati</taxon>
        <taxon>Bacillota</taxon>
        <taxon>Erysipelotrichia</taxon>
        <taxon>Erysipelotrichales</taxon>
        <taxon>Erysipelotrichaceae</taxon>
        <taxon>Faecalibaculum</taxon>
    </lineage>
</organism>
<dbReference type="PANTHER" id="PTHR30514:SF10">
    <property type="entry name" value="MURR_RPIR FAMILY TRANSCRIPTIONAL REGULATOR"/>
    <property type="match status" value="1"/>
</dbReference>
<evidence type="ECO:0000313" key="3">
    <source>
        <dbReference type="Proteomes" id="UP000069771"/>
    </source>
</evidence>
<dbReference type="AlphaFoldDB" id="A0A140DYT1"/>
<dbReference type="GO" id="GO:1901135">
    <property type="term" value="P:carbohydrate derivative metabolic process"/>
    <property type="evidence" value="ECO:0007669"/>
    <property type="project" value="InterPro"/>
</dbReference>
<dbReference type="GO" id="GO:0003677">
    <property type="term" value="F:DNA binding"/>
    <property type="evidence" value="ECO:0007669"/>
    <property type="project" value="InterPro"/>
</dbReference>
<dbReference type="Gene3D" id="3.40.50.10490">
    <property type="entry name" value="Glucose-6-phosphate isomerase like protein, domain 1"/>
    <property type="match status" value="1"/>
</dbReference>
<dbReference type="GO" id="GO:0003700">
    <property type="term" value="F:DNA-binding transcription factor activity"/>
    <property type="evidence" value="ECO:0007669"/>
    <property type="project" value="InterPro"/>
</dbReference>
<dbReference type="InterPro" id="IPR046348">
    <property type="entry name" value="SIS_dom_sf"/>
</dbReference>
<keyword evidence="3" id="KW-1185">Reference proteome</keyword>
<evidence type="ECO:0000259" key="1">
    <source>
        <dbReference type="Pfam" id="PF01380"/>
    </source>
</evidence>
<dbReference type="EMBL" id="CP011391">
    <property type="protein sequence ID" value="AMK55808.1"/>
    <property type="molecule type" value="Genomic_DNA"/>
</dbReference>
<dbReference type="GO" id="GO:0097367">
    <property type="term" value="F:carbohydrate derivative binding"/>
    <property type="evidence" value="ECO:0007669"/>
    <property type="project" value="InterPro"/>
</dbReference>
<dbReference type="InterPro" id="IPR035472">
    <property type="entry name" value="RpiR-like_SIS"/>
</dbReference>
<protein>
    <recommendedName>
        <fullName evidence="1">SIS domain-containing protein</fullName>
    </recommendedName>
</protein>
<dbReference type="CDD" id="cd05013">
    <property type="entry name" value="SIS_RpiR"/>
    <property type="match status" value="1"/>
</dbReference>
<accession>A0A140DYT1</accession>
<dbReference type="KEGG" id="fro:AALO17_26740"/>
<gene>
    <name evidence="2" type="ORF">AALO17_26740</name>
</gene>
<dbReference type="InterPro" id="IPR001347">
    <property type="entry name" value="SIS_dom"/>
</dbReference>